<dbReference type="EMBL" id="CADEAL010001257">
    <property type="protein sequence ID" value="CAB1430666.1"/>
    <property type="molecule type" value="Genomic_DNA"/>
</dbReference>
<protein>
    <submittedName>
        <fullName evidence="1">Uncharacterized protein</fullName>
    </submittedName>
</protein>
<organism evidence="1 2">
    <name type="scientific">Pleuronectes platessa</name>
    <name type="common">European plaice</name>
    <dbReference type="NCBI Taxonomy" id="8262"/>
    <lineage>
        <taxon>Eukaryota</taxon>
        <taxon>Metazoa</taxon>
        <taxon>Chordata</taxon>
        <taxon>Craniata</taxon>
        <taxon>Vertebrata</taxon>
        <taxon>Euteleostomi</taxon>
        <taxon>Actinopterygii</taxon>
        <taxon>Neopterygii</taxon>
        <taxon>Teleostei</taxon>
        <taxon>Neoteleostei</taxon>
        <taxon>Acanthomorphata</taxon>
        <taxon>Carangaria</taxon>
        <taxon>Pleuronectiformes</taxon>
        <taxon>Pleuronectoidei</taxon>
        <taxon>Pleuronectidae</taxon>
        <taxon>Pleuronectes</taxon>
    </lineage>
</organism>
<comment type="caution">
    <text evidence="1">The sequence shown here is derived from an EMBL/GenBank/DDBJ whole genome shotgun (WGS) entry which is preliminary data.</text>
</comment>
<name>A0A9N7YMF4_PLEPL</name>
<sequence length="140" mass="15546">MESQSHTVQLFECFSQNDPRYSCSSCDEEVGQLGLEAASEPVSWRSRSRTPSLPHWLAVCSQWPKVQGIKTSLLVNSCQQTSMQSKSKQKQRGFVLTADLSAAAESVCSLPRAHVSHEVIGIVTVLKTACNEKAFREFIR</sequence>
<evidence type="ECO:0000313" key="1">
    <source>
        <dbReference type="EMBL" id="CAB1430666.1"/>
    </source>
</evidence>
<evidence type="ECO:0000313" key="2">
    <source>
        <dbReference type="Proteomes" id="UP001153269"/>
    </source>
</evidence>
<keyword evidence="2" id="KW-1185">Reference proteome</keyword>
<proteinExistence type="predicted"/>
<reference evidence="1" key="1">
    <citation type="submission" date="2020-03" db="EMBL/GenBank/DDBJ databases">
        <authorList>
            <person name="Weist P."/>
        </authorList>
    </citation>
    <scope>NUCLEOTIDE SEQUENCE</scope>
</reference>
<gene>
    <name evidence="1" type="ORF">PLEPLA_LOCUS18651</name>
</gene>
<accession>A0A9N7YMF4</accession>
<dbReference type="Proteomes" id="UP001153269">
    <property type="component" value="Unassembled WGS sequence"/>
</dbReference>
<dbReference type="AlphaFoldDB" id="A0A9N7YMF4"/>